<keyword evidence="1" id="KW-1133">Transmembrane helix</keyword>
<evidence type="ECO:0000256" key="1">
    <source>
        <dbReference type="SAM" id="Phobius"/>
    </source>
</evidence>
<reference evidence="2 3" key="1">
    <citation type="submission" date="2018-10" db="EMBL/GenBank/DDBJ databases">
        <title>Dokdonia luteus sp. nov., isolated from sea water.</title>
        <authorList>
            <person name="Zhou L.Y."/>
            <person name="Du Z.J."/>
        </authorList>
    </citation>
    <scope>NUCLEOTIDE SEQUENCE [LARGE SCALE GENOMIC DNA]</scope>
    <source>
        <strain evidence="2 3">SH27</strain>
    </source>
</reference>
<accession>A0A3M0GNG5</accession>
<gene>
    <name evidence="2" type="ORF">EAX61_04005</name>
</gene>
<keyword evidence="1" id="KW-0812">Transmembrane</keyword>
<dbReference type="AlphaFoldDB" id="A0A3M0GNG5"/>
<evidence type="ECO:0008006" key="4">
    <source>
        <dbReference type="Google" id="ProtNLM"/>
    </source>
</evidence>
<evidence type="ECO:0000313" key="2">
    <source>
        <dbReference type="EMBL" id="RMB62749.1"/>
    </source>
</evidence>
<evidence type="ECO:0000313" key="3">
    <source>
        <dbReference type="Proteomes" id="UP000281985"/>
    </source>
</evidence>
<dbReference type="InterPro" id="IPR024422">
    <property type="entry name" value="Protein_unknown_function_OB"/>
</dbReference>
<dbReference type="OrthoDB" id="673558at2"/>
<feature type="transmembrane region" description="Helical" evidence="1">
    <location>
        <begin position="12"/>
        <end position="30"/>
    </location>
</feature>
<protein>
    <recommendedName>
        <fullName evidence="4">tRNA_anti-like</fullName>
    </recommendedName>
</protein>
<dbReference type="Proteomes" id="UP000281985">
    <property type="component" value="Unassembled WGS sequence"/>
</dbReference>
<dbReference type="RefSeq" id="WP_121916386.1">
    <property type="nucleotide sequence ID" value="NZ_REFV01000003.1"/>
</dbReference>
<proteinExistence type="predicted"/>
<comment type="caution">
    <text evidence="2">The sequence shown here is derived from an EMBL/GenBank/DDBJ whole genome shotgun (WGS) entry which is preliminary data.</text>
</comment>
<organism evidence="2 3">
    <name type="scientific">Dokdonia sinensis</name>
    <dbReference type="NCBI Taxonomy" id="2479847"/>
    <lineage>
        <taxon>Bacteria</taxon>
        <taxon>Pseudomonadati</taxon>
        <taxon>Bacteroidota</taxon>
        <taxon>Flavobacteriia</taxon>
        <taxon>Flavobacteriales</taxon>
        <taxon>Flavobacteriaceae</taxon>
        <taxon>Dokdonia</taxon>
    </lineage>
</organism>
<name>A0A3M0GNG5_9FLAO</name>
<keyword evidence="3" id="KW-1185">Reference proteome</keyword>
<keyword evidence="1" id="KW-0472">Membrane</keyword>
<dbReference type="EMBL" id="REFV01000003">
    <property type="protein sequence ID" value="RMB62749.1"/>
    <property type="molecule type" value="Genomic_DNA"/>
</dbReference>
<dbReference type="Pfam" id="PF12869">
    <property type="entry name" value="tRNA_anti-like"/>
    <property type="match status" value="1"/>
</dbReference>
<sequence length="141" mass="15919">MKNKHYKNPMALSVAILLFAGFILLGSYIFKDKTDIRTVRTQASLTTHELFTQLQAKNDVEYSPYIEKAIEVKGVIKEITVRDGVYSIILDGDNRERHILCEMQRDQNNDIVTLAVGEEVVIKGILKGLLLDAILLNCILV</sequence>